<protein>
    <submittedName>
        <fullName evidence="6">Class I SAM-dependent RNA methyltransferase</fullName>
    </submittedName>
</protein>
<dbReference type="Gene3D" id="2.40.50.1070">
    <property type="match status" value="1"/>
</dbReference>
<dbReference type="Gene3D" id="3.40.50.150">
    <property type="entry name" value="Vaccinia Virus protein VP39"/>
    <property type="match status" value="1"/>
</dbReference>
<dbReference type="PROSITE" id="PS51687">
    <property type="entry name" value="SAM_MT_RNA_M5U"/>
    <property type="match status" value="1"/>
</dbReference>
<dbReference type="PROSITE" id="PS01230">
    <property type="entry name" value="TRMA_1"/>
    <property type="match status" value="1"/>
</dbReference>
<proteinExistence type="inferred from homology"/>
<feature type="binding site" evidence="4">
    <location>
        <position position="262"/>
    </location>
    <ligand>
        <name>S-adenosyl-L-methionine</name>
        <dbReference type="ChEBI" id="CHEBI:59789"/>
    </ligand>
</feature>
<sequence>MSEPIVRIAARGDGVTDSGRYAALAAPGDMLLADGTVEPGPNHQQPPCRHFPECGGCQLQHVADDAYRDYLKDRVAGALTQHGLATEIRDPHLSPPNSRRRATLRALRAGKSLVIGFNAERSNRIVDMRECHILRPELFELIDPLRHLLATLLPLRRTGEVHLTLADQGVDVALKGVEAEGYEAAEALTAFGDANGLARLSLDEGHGPEVRYEPEPATITLSGMAVALPIGAFLQATGDGEAALVEGVREACGGASRIADLFGGLGTFAFALGGEIVAAEAARDAVLALQSAARRAGRPITADHRDLYRRPYDVKELAGFDAVVLDPPRAGAEEQVKQLAASAVPRIAYVSCNPATFARDAAILAAGDYKLDWVRPVGQFRWSTHIELAASFSR</sequence>
<dbReference type="PANTHER" id="PTHR11061">
    <property type="entry name" value="RNA M5U METHYLTRANSFERASE"/>
    <property type="match status" value="1"/>
</dbReference>
<keyword evidence="3 4" id="KW-0949">S-adenosyl-L-methionine</keyword>
<feature type="binding site" evidence="4">
    <location>
        <position position="280"/>
    </location>
    <ligand>
        <name>S-adenosyl-L-methionine</name>
        <dbReference type="ChEBI" id="CHEBI:59789"/>
    </ligand>
</feature>
<dbReference type="InterPro" id="IPR029063">
    <property type="entry name" value="SAM-dependent_MTases_sf"/>
</dbReference>
<feature type="active site" evidence="5">
    <location>
        <position position="352"/>
    </location>
</feature>
<dbReference type="RefSeq" id="WP_249846489.1">
    <property type="nucleotide sequence ID" value="NZ_JAMGBD010000001.1"/>
</dbReference>
<reference evidence="6" key="1">
    <citation type="submission" date="2022-05" db="EMBL/GenBank/DDBJ databases">
        <authorList>
            <person name="Jo J.-H."/>
            <person name="Im W.-T."/>
        </authorList>
    </citation>
    <scope>NUCLEOTIDE SEQUENCE</scope>
    <source>
        <strain evidence="6">SE158</strain>
    </source>
</reference>
<dbReference type="EMBL" id="JAMGBD010000001">
    <property type="protein sequence ID" value="MCL6682522.1"/>
    <property type="molecule type" value="Genomic_DNA"/>
</dbReference>
<evidence type="ECO:0000256" key="2">
    <source>
        <dbReference type="ARBA" id="ARBA00022679"/>
    </source>
</evidence>
<keyword evidence="7" id="KW-1185">Reference proteome</keyword>
<dbReference type="GO" id="GO:0008168">
    <property type="term" value="F:methyltransferase activity"/>
    <property type="evidence" value="ECO:0007669"/>
    <property type="project" value="UniProtKB-KW"/>
</dbReference>
<comment type="caution">
    <text evidence="6">The sequence shown here is derived from an EMBL/GenBank/DDBJ whole genome shotgun (WGS) entry which is preliminary data.</text>
</comment>
<accession>A0ABT0RIW0</accession>
<feature type="active site" description="Nucleophile" evidence="4">
    <location>
        <position position="352"/>
    </location>
</feature>
<gene>
    <name evidence="6" type="ORF">LZ536_01205</name>
</gene>
<evidence type="ECO:0000256" key="4">
    <source>
        <dbReference type="PROSITE-ProRule" id="PRU01024"/>
    </source>
</evidence>
<dbReference type="InterPro" id="IPR010280">
    <property type="entry name" value="U5_MeTrfase_fam"/>
</dbReference>
<name>A0ABT0RIW0_9SPHN</name>
<keyword evidence="2 4" id="KW-0808">Transferase</keyword>
<comment type="similarity">
    <text evidence="4">Belongs to the class I-like SAM-binding methyltransferase superfamily. RNA M5U methyltransferase family.</text>
</comment>
<feature type="binding site" evidence="4">
    <location>
        <position position="235"/>
    </location>
    <ligand>
        <name>S-adenosyl-L-methionine</name>
        <dbReference type="ChEBI" id="CHEBI:59789"/>
    </ligand>
</feature>
<evidence type="ECO:0000256" key="3">
    <source>
        <dbReference type="ARBA" id="ARBA00022691"/>
    </source>
</evidence>
<evidence type="ECO:0000256" key="1">
    <source>
        <dbReference type="ARBA" id="ARBA00022603"/>
    </source>
</evidence>
<feature type="binding site" evidence="4">
    <location>
        <position position="326"/>
    </location>
    <ligand>
        <name>S-adenosyl-L-methionine</name>
        <dbReference type="ChEBI" id="CHEBI:59789"/>
    </ligand>
</feature>
<dbReference type="Pfam" id="PF05958">
    <property type="entry name" value="tRNA_U5-meth_tr"/>
    <property type="match status" value="1"/>
</dbReference>
<evidence type="ECO:0000313" key="6">
    <source>
        <dbReference type="EMBL" id="MCL6682522.1"/>
    </source>
</evidence>
<dbReference type="InterPro" id="IPR030390">
    <property type="entry name" value="MeTrfase_TrmA_AS"/>
</dbReference>
<dbReference type="SUPFAM" id="SSF53335">
    <property type="entry name" value="S-adenosyl-L-methionine-dependent methyltransferases"/>
    <property type="match status" value="1"/>
</dbReference>
<evidence type="ECO:0000313" key="7">
    <source>
        <dbReference type="Proteomes" id="UP001165363"/>
    </source>
</evidence>
<organism evidence="6 7">
    <name type="scientific">Sphingomonas alba</name>
    <dbReference type="NCBI Taxonomy" id="2908208"/>
    <lineage>
        <taxon>Bacteria</taxon>
        <taxon>Pseudomonadati</taxon>
        <taxon>Pseudomonadota</taxon>
        <taxon>Alphaproteobacteria</taxon>
        <taxon>Sphingomonadales</taxon>
        <taxon>Sphingomonadaceae</taxon>
        <taxon>Sphingomonas</taxon>
    </lineage>
</organism>
<dbReference type="PANTHER" id="PTHR11061:SF49">
    <property type="entry name" value="23S RRNA (URACIL(1939)-C(5))-METHYLTRANSFERASE RLMD"/>
    <property type="match status" value="1"/>
</dbReference>
<dbReference type="Proteomes" id="UP001165363">
    <property type="component" value="Unassembled WGS sequence"/>
</dbReference>
<keyword evidence="1 4" id="KW-0489">Methyltransferase</keyword>
<dbReference type="GO" id="GO:0032259">
    <property type="term" value="P:methylation"/>
    <property type="evidence" value="ECO:0007669"/>
    <property type="project" value="UniProtKB-KW"/>
</dbReference>
<evidence type="ECO:0000256" key="5">
    <source>
        <dbReference type="PROSITE-ProRule" id="PRU10015"/>
    </source>
</evidence>